<dbReference type="Gene3D" id="1.50.10.10">
    <property type="match status" value="1"/>
</dbReference>
<dbReference type="GO" id="GO:0052757">
    <property type="term" value="F:chondroitin hydrolase activity"/>
    <property type="evidence" value="ECO:0007669"/>
    <property type="project" value="TreeGrafter"/>
</dbReference>
<dbReference type="SUPFAM" id="SSF48208">
    <property type="entry name" value="Six-hairpin glycosidases"/>
    <property type="match status" value="1"/>
</dbReference>
<dbReference type="InterPro" id="IPR008928">
    <property type="entry name" value="6-hairpin_glycosidase_sf"/>
</dbReference>
<dbReference type="OrthoDB" id="2317065at2759"/>
<dbReference type="PANTHER" id="PTHR36845:SF1">
    <property type="entry name" value="HYDROLASE, PUTATIVE (AFU_ORTHOLOGUE AFUA_7G05090)-RELATED"/>
    <property type="match status" value="1"/>
</dbReference>
<dbReference type="GeneID" id="5436398"/>
<dbReference type="AlphaFoldDB" id="A0A384J7Z8"/>
<evidence type="ECO:0000256" key="2">
    <source>
        <dbReference type="ARBA" id="ARBA00038358"/>
    </source>
</evidence>
<dbReference type="GO" id="GO:0000272">
    <property type="term" value="P:polysaccharide catabolic process"/>
    <property type="evidence" value="ECO:0007669"/>
    <property type="project" value="TreeGrafter"/>
</dbReference>
<dbReference type="VEuPathDB" id="FungiDB:Bcin02g00050"/>
<dbReference type="EMBL" id="CP009806">
    <property type="protein sequence ID" value="ATZ46610.1"/>
    <property type="molecule type" value="Genomic_DNA"/>
</dbReference>
<organism evidence="3 4">
    <name type="scientific">Botryotinia fuckeliana (strain B05.10)</name>
    <name type="common">Noble rot fungus</name>
    <name type="synonym">Botrytis cinerea</name>
    <dbReference type="NCBI Taxonomy" id="332648"/>
    <lineage>
        <taxon>Eukaryota</taxon>
        <taxon>Fungi</taxon>
        <taxon>Dikarya</taxon>
        <taxon>Ascomycota</taxon>
        <taxon>Pezizomycotina</taxon>
        <taxon>Leotiomycetes</taxon>
        <taxon>Helotiales</taxon>
        <taxon>Sclerotiniaceae</taxon>
        <taxon>Botrytis</taxon>
    </lineage>
</organism>
<keyword evidence="4" id="KW-1185">Reference proteome</keyword>
<evidence type="ECO:0000256" key="1">
    <source>
        <dbReference type="ARBA" id="ARBA00022801"/>
    </source>
</evidence>
<dbReference type="Proteomes" id="UP000001798">
    <property type="component" value="Chromosome 2"/>
</dbReference>
<dbReference type="RefSeq" id="XP_024546784.1">
    <property type="nucleotide sequence ID" value="XM_024691014.1"/>
</dbReference>
<evidence type="ECO:0000313" key="4">
    <source>
        <dbReference type="Proteomes" id="UP000001798"/>
    </source>
</evidence>
<reference evidence="3 4" key="2">
    <citation type="journal article" date="2012" name="Eukaryot. Cell">
        <title>Genome update of Botrytis cinerea strains B05.10 and T4.</title>
        <authorList>
            <person name="Staats M."/>
            <person name="van Kan J.A."/>
        </authorList>
    </citation>
    <scope>NUCLEOTIDE SEQUENCE [LARGE SCALE GENOMIC DNA]</scope>
    <source>
        <strain evidence="3 4">B05.10</strain>
    </source>
</reference>
<sequence length="479" mass="54609">MLYPKELSQYATVHVDTRNELRIPSTTEENIAEEVTYPTYYQIDGISPAVLAKLFSVSAEAKIWGVAAKSLNQANPPRYYPEYTKPGGSNYVYRDFRFWTSGFFPGCLYLLLERRKKCPSQYDLYEQSLHISQLDFACNWWTLNLHRNATLEETHDLGFMIMPWARPAWELNRDTRALETLKTSAKTLLNRFSGAVGAIRSWDTCQTRRYNYQDPNTDFLMIIDNMMNLNLLFYVAQETNDNSMRDAAIQHARTTARTHVRSDSSTTHLVNFDPATGIVKERLTNQGFSHNSCWARGQAWAIAGFAETFHWTQDYSFLLTSRRCADYFLARLPESGIAPWDFDAHAQLSAIQKQPPDTSATLVAAYGMLLIHQALTARGDHSHYLSAALRMVEAVCSQHSNLPAKYTVEGEFQFDTVENGHVKEPAKIGVDMGHADTIVNGATINNYEFAPRRWADHGLVYADYYFLLFGNELLKMNST</sequence>
<dbReference type="PANTHER" id="PTHR36845">
    <property type="entry name" value="HYDROLASE, PUTATIVE (AFU_ORTHOLOGUE AFUA_7G05090)-RELATED"/>
    <property type="match status" value="1"/>
</dbReference>
<reference evidence="3 4" key="3">
    <citation type="journal article" date="2017" name="Mol. Plant Pathol.">
        <title>A gapless genome sequence of the fungus Botrytis cinerea.</title>
        <authorList>
            <person name="Van Kan J.A."/>
            <person name="Stassen J.H."/>
            <person name="Mosbach A."/>
            <person name="Van Der Lee T.A."/>
            <person name="Faino L."/>
            <person name="Farmer A.D."/>
            <person name="Papasotiriou D.G."/>
            <person name="Zhou S."/>
            <person name="Seidl M.F."/>
            <person name="Cottam E."/>
            <person name="Edel D."/>
            <person name="Hahn M."/>
            <person name="Schwartz D.C."/>
            <person name="Dietrich R.A."/>
            <person name="Widdison S."/>
            <person name="Scalliet G."/>
        </authorList>
    </citation>
    <scope>NUCLEOTIDE SEQUENCE [LARGE SCALE GENOMIC DNA]</scope>
    <source>
        <strain evidence="3 4">B05.10</strain>
    </source>
</reference>
<gene>
    <name evidence="3" type="ORF">BCIN_02g00050</name>
</gene>
<proteinExistence type="inferred from homology"/>
<name>A0A384J7Z8_BOTFB</name>
<evidence type="ECO:0008006" key="5">
    <source>
        <dbReference type="Google" id="ProtNLM"/>
    </source>
</evidence>
<dbReference type="KEGG" id="bfu:BCIN_02g00050"/>
<dbReference type="InterPro" id="IPR012341">
    <property type="entry name" value="6hp_glycosidase-like_sf"/>
</dbReference>
<protein>
    <recommendedName>
        <fullName evidence="5">Glycoside hydrolase family 88 protein</fullName>
    </recommendedName>
</protein>
<accession>A0A384J7Z8</accession>
<keyword evidence="1" id="KW-0378">Hydrolase</keyword>
<evidence type="ECO:0000313" key="3">
    <source>
        <dbReference type="EMBL" id="ATZ46610.1"/>
    </source>
</evidence>
<comment type="similarity">
    <text evidence="2">Belongs to the glycosyl hydrolase 88 family.</text>
</comment>
<reference evidence="3 4" key="1">
    <citation type="journal article" date="2011" name="PLoS Genet.">
        <title>Genomic analysis of the necrotrophic fungal pathogens Sclerotinia sclerotiorum and Botrytis cinerea.</title>
        <authorList>
            <person name="Amselem J."/>
            <person name="Cuomo C.A."/>
            <person name="van Kan J.A."/>
            <person name="Viaud M."/>
            <person name="Benito E.P."/>
            <person name="Couloux A."/>
            <person name="Coutinho P.M."/>
            <person name="de Vries R.P."/>
            <person name="Dyer P.S."/>
            <person name="Fillinger S."/>
            <person name="Fournier E."/>
            <person name="Gout L."/>
            <person name="Hahn M."/>
            <person name="Kohn L."/>
            <person name="Lapalu N."/>
            <person name="Plummer K.M."/>
            <person name="Pradier J.M."/>
            <person name="Quevillon E."/>
            <person name="Sharon A."/>
            <person name="Simon A."/>
            <person name="ten Have A."/>
            <person name="Tudzynski B."/>
            <person name="Tudzynski P."/>
            <person name="Wincker P."/>
            <person name="Andrew M."/>
            <person name="Anthouard V."/>
            <person name="Beever R.E."/>
            <person name="Beffa R."/>
            <person name="Benoit I."/>
            <person name="Bouzid O."/>
            <person name="Brault B."/>
            <person name="Chen Z."/>
            <person name="Choquer M."/>
            <person name="Collemare J."/>
            <person name="Cotton P."/>
            <person name="Danchin E.G."/>
            <person name="Da Silva C."/>
            <person name="Gautier A."/>
            <person name="Giraud C."/>
            <person name="Giraud T."/>
            <person name="Gonzalez C."/>
            <person name="Grossetete S."/>
            <person name="Guldener U."/>
            <person name="Henrissat B."/>
            <person name="Howlett B.J."/>
            <person name="Kodira C."/>
            <person name="Kretschmer M."/>
            <person name="Lappartient A."/>
            <person name="Leroch M."/>
            <person name="Levis C."/>
            <person name="Mauceli E."/>
            <person name="Neuveglise C."/>
            <person name="Oeser B."/>
            <person name="Pearson M."/>
            <person name="Poulain J."/>
            <person name="Poussereau N."/>
            <person name="Quesneville H."/>
            <person name="Rascle C."/>
            <person name="Schumacher J."/>
            <person name="Segurens B."/>
            <person name="Sexton A."/>
            <person name="Silva E."/>
            <person name="Sirven C."/>
            <person name="Soanes D.M."/>
            <person name="Talbot N.J."/>
            <person name="Templeton M."/>
            <person name="Yandava C."/>
            <person name="Yarden O."/>
            <person name="Zeng Q."/>
            <person name="Rollins J.A."/>
            <person name="Lebrun M.H."/>
            <person name="Dickman M."/>
        </authorList>
    </citation>
    <scope>NUCLEOTIDE SEQUENCE [LARGE SCALE GENOMIC DNA]</scope>
    <source>
        <strain evidence="3 4">B05.10</strain>
    </source>
</reference>
<dbReference type="InterPro" id="IPR052369">
    <property type="entry name" value="UG_Glycosaminoglycan_Hydrolase"/>
</dbReference>